<name>R1AT40_9FIRM</name>
<dbReference type="EC" id="3.6.5.-" evidence="9"/>
<dbReference type="CDD" id="cd01898">
    <property type="entry name" value="Obg"/>
    <property type="match status" value="1"/>
</dbReference>
<dbReference type="NCBIfam" id="NF008954">
    <property type="entry name" value="PRK12296.1"/>
    <property type="match status" value="1"/>
</dbReference>
<evidence type="ECO:0000313" key="14">
    <source>
        <dbReference type="Proteomes" id="UP000013378"/>
    </source>
</evidence>
<feature type="binding site" evidence="9">
    <location>
        <begin position="212"/>
        <end position="215"/>
    </location>
    <ligand>
        <name>GTP</name>
        <dbReference type="ChEBI" id="CHEBI:37565"/>
    </ligand>
</feature>
<dbReference type="NCBIfam" id="NF008955">
    <property type="entry name" value="PRK12297.1"/>
    <property type="match status" value="1"/>
</dbReference>
<feature type="binding site" evidence="9">
    <location>
        <position position="192"/>
    </location>
    <ligand>
        <name>Mg(2+)</name>
        <dbReference type="ChEBI" id="CHEBI:18420"/>
    </ligand>
</feature>
<feature type="binding site" evidence="9">
    <location>
        <begin position="190"/>
        <end position="194"/>
    </location>
    <ligand>
        <name>GTP</name>
        <dbReference type="ChEBI" id="CHEBI:37565"/>
    </ligand>
</feature>
<dbReference type="FunFam" id="2.70.210.12:FF:000001">
    <property type="entry name" value="GTPase Obg"/>
    <property type="match status" value="1"/>
</dbReference>
<dbReference type="InterPro" id="IPR014100">
    <property type="entry name" value="GTP-bd_Obg/CgtA"/>
</dbReference>
<dbReference type="PATRIC" id="fig|1304284.3.peg.2081"/>
<dbReference type="STRING" id="1304284.L21TH_2116"/>
<proteinExistence type="inferred from homology"/>
<evidence type="ECO:0000256" key="8">
    <source>
        <dbReference type="ARBA" id="ARBA00023134"/>
    </source>
</evidence>
<dbReference type="EMBL" id="ARZA01000236">
    <property type="protein sequence ID" value="EOC99811.1"/>
    <property type="molecule type" value="Genomic_DNA"/>
</dbReference>
<dbReference type="RefSeq" id="WP_006315669.1">
    <property type="nucleotide sequence ID" value="NZ_ARZA01000236.1"/>
</dbReference>
<dbReference type="PROSITE" id="PS51881">
    <property type="entry name" value="OCT"/>
    <property type="match status" value="1"/>
</dbReference>
<keyword evidence="14" id="KW-1185">Reference proteome</keyword>
<comment type="subcellular location">
    <subcellularLocation>
        <location evidence="9">Cytoplasm</location>
    </subcellularLocation>
</comment>
<organism evidence="13 14">
    <name type="scientific">Caldisalinibacter kiritimatiensis</name>
    <dbReference type="NCBI Taxonomy" id="1304284"/>
    <lineage>
        <taxon>Bacteria</taxon>
        <taxon>Bacillati</taxon>
        <taxon>Bacillota</taxon>
        <taxon>Tissierellia</taxon>
        <taxon>Tissierellales</taxon>
        <taxon>Thermohalobacteraceae</taxon>
        <taxon>Caldisalinibacter</taxon>
    </lineage>
</organism>
<dbReference type="PROSITE" id="PS51883">
    <property type="entry name" value="OBG"/>
    <property type="match status" value="1"/>
</dbReference>
<dbReference type="GO" id="GO:0005737">
    <property type="term" value="C:cytoplasm"/>
    <property type="evidence" value="ECO:0007669"/>
    <property type="project" value="UniProtKB-SubCell"/>
</dbReference>
<keyword evidence="3 9" id="KW-0963">Cytoplasm</keyword>
<evidence type="ECO:0000259" key="12">
    <source>
        <dbReference type="PROSITE" id="PS51883"/>
    </source>
</evidence>
<evidence type="ECO:0000256" key="5">
    <source>
        <dbReference type="ARBA" id="ARBA00022741"/>
    </source>
</evidence>
<evidence type="ECO:0000259" key="11">
    <source>
        <dbReference type="PROSITE" id="PS51881"/>
    </source>
</evidence>
<dbReference type="PANTHER" id="PTHR11702:SF31">
    <property type="entry name" value="MITOCHONDRIAL RIBOSOME-ASSOCIATED GTPASE 2"/>
    <property type="match status" value="1"/>
</dbReference>
<dbReference type="Gene3D" id="3.30.300.350">
    <property type="entry name" value="GTP-binding protein OBG, C-terminal domain"/>
    <property type="match status" value="1"/>
</dbReference>
<keyword evidence="4 9" id="KW-0479">Metal-binding</keyword>
<dbReference type="SUPFAM" id="SSF52540">
    <property type="entry name" value="P-loop containing nucleoside triphosphate hydrolases"/>
    <property type="match status" value="1"/>
</dbReference>
<evidence type="ECO:0000259" key="10">
    <source>
        <dbReference type="PROSITE" id="PS51710"/>
    </source>
</evidence>
<dbReference type="InterPro" id="IPR006074">
    <property type="entry name" value="GTP1-OBG_CS"/>
</dbReference>
<dbReference type="PIRSF" id="PIRSF002401">
    <property type="entry name" value="GTP_bd_Obg/CgtA"/>
    <property type="match status" value="1"/>
</dbReference>
<dbReference type="Proteomes" id="UP000013378">
    <property type="component" value="Unassembled WGS sequence"/>
</dbReference>
<feature type="binding site" evidence="9">
    <location>
        <begin position="282"/>
        <end position="285"/>
    </location>
    <ligand>
        <name>GTP</name>
        <dbReference type="ChEBI" id="CHEBI:37565"/>
    </ligand>
</feature>
<dbReference type="GO" id="GO:0042254">
    <property type="term" value="P:ribosome biogenesis"/>
    <property type="evidence" value="ECO:0007669"/>
    <property type="project" value="UniProtKB-UniRule"/>
</dbReference>
<evidence type="ECO:0000256" key="7">
    <source>
        <dbReference type="ARBA" id="ARBA00022842"/>
    </source>
</evidence>
<dbReference type="OrthoDB" id="9807318at2"/>
<keyword evidence="6 9" id="KW-0378">Hydrolase</keyword>
<dbReference type="Gene3D" id="2.70.210.12">
    <property type="entry name" value="GTP1/OBG domain"/>
    <property type="match status" value="1"/>
</dbReference>
<comment type="cofactor">
    <cofactor evidence="1 9">
        <name>Mg(2+)</name>
        <dbReference type="ChEBI" id="CHEBI:18420"/>
    </cofactor>
</comment>
<keyword evidence="8 9" id="KW-0342">GTP-binding</keyword>
<dbReference type="SUPFAM" id="SSF102741">
    <property type="entry name" value="Obg GTP-binding protein C-terminal domain"/>
    <property type="match status" value="1"/>
</dbReference>
<gene>
    <name evidence="9" type="primary">obg</name>
    <name evidence="13" type="ORF">L21TH_2116</name>
</gene>
<dbReference type="eggNOG" id="COG0536">
    <property type="taxonomic scope" value="Bacteria"/>
</dbReference>
<dbReference type="InterPro" id="IPR015349">
    <property type="entry name" value="OCT_dom"/>
</dbReference>
<dbReference type="PANTHER" id="PTHR11702">
    <property type="entry name" value="DEVELOPMENTALLY REGULATED GTP-BINDING PROTEIN-RELATED"/>
    <property type="match status" value="1"/>
</dbReference>
<feature type="binding site" evidence="9">
    <location>
        <position position="172"/>
    </location>
    <ligand>
        <name>Mg(2+)</name>
        <dbReference type="ChEBI" id="CHEBI:18420"/>
    </ligand>
</feature>
<accession>R1AT40</accession>
<dbReference type="InterPro" id="IPR031167">
    <property type="entry name" value="G_OBG"/>
</dbReference>
<reference evidence="13 14" key="1">
    <citation type="journal article" date="2015" name="Geomicrobiol. J.">
        <title>Caldisalinibacter kiritimatiensis gen. nov., sp. nov., a moderately thermohalophilic thiosulfate-reducing bacterium from a hypersaline microbial mat.</title>
        <authorList>
            <person name="Ben Hania W."/>
            <person name="Joseph M."/>
            <person name="Fiebig A."/>
            <person name="Bunk B."/>
            <person name="Klenk H.-P."/>
            <person name="Fardeau M.-L."/>
            <person name="Spring S."/>
        </authorList>
    </citation>
    <scope>NUCLEOTIDE SEQUENCE [LARGE SCALE GENOMIC DNA]</scope>
    <source>
        <strain evidence="13 14">L21-TH-D2</strain>
    </source>
</reference>
<feature type="domain" description="OCT" evidence="11">
    <location>
        <begin position="347"/>
        <end position="426"/>
    </location>
</feature>
<sequence>MFIDVAKIYVKGGKGGDGAVAFRREKYEPSGGPAGGDGGHGGSVILKVDEGIKTLMDFRYKKHYKAENGENGKSKNQYGKKGKDLILRVPPGTLVKDADTEVILADLTEKEQEFIVAKGGRGGKGNSKFATATRQAPRFAEAGEKGEERWIILELKLLADVGLVGFPNVGKSTLLSSVTSAKPKIANYHFTTLKPNLGVVELGDGQSYVIADIPGLIEGAHAGVGLGHEFLRHVERTRLLLHVIDVSGIEGRDPVEDFHKINEEIKQYNSKLAERPQIIVANKMDLPTSQEGLNKLKEELGNEYEIHEISAATGKGLDELKYIVWNKLDELGEPEPLIEESEEIKVYEHKNKDRQEVIIRKEGDKFIVEGYPIEKLINSTNFEDLDSFRYFQKVIRKRGIVEELKKLGVQDGDIVNMCGFEFEFLD</sequence>
<dbReference type="InterPro" id="IPR045086">
    <property type="entry name" value="OBG_GTPase"/>
</dbReference>
<dbReference type="InterPro" id="IPR036726">
    <property type="entry name" value="GTP1_OBG_dom_sf"/>
</dbReference>
<comment type="caution">
    <text evidence="13">The sequence shown here is derived from an EMBL/GenBank/DDBJ whole genome shotgun (WGS) entry which is preliminary data.</text>
</comment>
<evidence type="ECO:0000256" key="6">
    <source>
        <dbReference type="ARBA" id="ARBA00022801"/>
    </source>
</evidence>
<feature type="binding site" evidence="9">
    <location>
        <begin position="165"/>
        <end position="172"/>
    </location>
    <ligand>
        <name>GTP</name>
        <dbReference type="ChEBI" id="CHEBI:37565"/>
    </ligand>
</feature>
<dbReference type="SUPFAM" id="SSF82051">
    <property type="entry name" value="Obg GTP-binding protein N-terminal domain"/>
    <property type="match status" value="1"/>
</dbReference>
<protein>
    <recommendedName>
        <fullName evidence="9">GTPase Obg</fullName>
        <ecNumber evidence="9">3.6.5.-</ecNumber>
    </recommendedName>
    <alternativeName>
        <fullName evidence="9">GTP-binding protein Obg</fullName>
    </alternativeName>
</protein>
<feature type="binding site" evidence="9">
    <location>
        <begin position="310"/>
        <end position="312"/>
    </location>
    <ligand>
        <name>GTP</name>
        <dbReference type="ChEBI" id="CHEBI:37565"/>
    </ligand>
</feature>
<dbReference type="Gene3D" id="3.40.50.300">
    <property type="entry name" value="P-loop containing nucleotide triphosphate hydrolases"/>
    <property type="match status" value="1"/>
</dbReference>
<dbReference type="AlphaFoldDB" id="R1AT40"/>
<dbReference type="PROSITE" id="PS00905">
    <property type="entry name" value="GTP1_OBG"/>
    <property type="match status" value="1"/>
</dbReference>
<keyword evidence="7 9" id="KW-0460">Magnesium</keyword>
<dbReference type="HAMAP" id="MF_01454">
    <property type="entry name" value="GTPase_Obg"/>
    <property type="match status" value="1"/>
</dbReference>
<comment type="subunit">
    <text evidence="9">Monomer.</text>
</comment>
<comment type="function">
    <text evidence="9">An essential GTPase which binds GTP, GDP and possibly (p)ppGpp with moderate affinity, with high nucleotide exchange rates and a fairly low GTP hydrolysis rate. Plays a role in control of the cell cycle, stress response, ribosome biogenesis and in those bacteria that undergo differentiation, in morphogenesis control.</text>
</comment>
<dbReference type="InterPro" id="IPR036346">
    <property type="entry name" value="GTP-bd_prot_GTP1/OBG_C_sf"/>
</dbReference>
<dbReference type="NCBIfam" id="TIGR02729">
    <property type="entry name" value="Obg_CgtA"/>
    <property type="match status" value="1"/>
</dbReference>
<feature type="domain" description="Obg" evidence="12">
    <location>
        <begin position="1"/>
        <end position="158"/>
    </location>
</feature>
<dbReference type="Pfam" id="PF09269">
    <property type="entry name" value="DUF1967"/>
    <property type="match status" value="1"/>
</dbReference>
<dbReference type="PROSITE" id="PS51710">
    <property type="entry name" value="G_OBG"/>
    <property type="match status" value="1"/>
</dbReference>
<dbReference type="InterPro" id="IPR027417">
    <property type="entry name" value="P-loop_NTPase"/>
</dbReference>
<evidence type="ECO:0000313" key="13">
    <source>
        <dbReference type="EMBL" id="EOC99811.1"/>
    </source>
</evidence>
<evidence type="ECO:0000256" key="4">
    <source>
        <dbReference type="ARBA" id="ARBA00022723"/>
    </source>
</evidence>
<dbReference type="Pfam" id="PF01926">
    <property type="entry name" value="MMR_HSR1"/>
    <property type="match status" value="1"/>
</dbReference>
<dbReference type="NCBIfam" id="TIGR03595">
    <property type="entry name" value="Obg_CgtA_exten"/>
    <property type="match status" value="1"/>
</dbReference>
<dbReference type="InterPro" id="IPR005225">
    <property type="entry name" value="Small_GTP-bd"/>
</dbReference>
<dbReference type="Pfam" id="PF01018">
    <property type="entry name" value="GTP1_OBG"/>
    <property type="match status" value="1"/>
</dbReference>
<dbReference type="GO" id="GO:0005525">
    <property type="term" value="F:GTP binding"/>
    <property type="evidence" value="ECO:0007669"/>
    <property type="project" value="UniProtKB-UniRule"/>
</dbReference>
<evidence type="ECO:0000256" key="9">
    <source>
        <dbReference type="HAMAP-Rule" id="MF_01454"/>
    </source>
</evidence>
<dbReference type="NCBIfam" id="NF008956">
    <property type="entry name" value="PRK12299.1"/>
    <property type="match status" value="1"/>
</dbReference>
<evidence type="ECO:0000256" key="2">
    <source>
        <dbReference type="ARBA" id="ARBA00007699"/>
    </source>
</evidence>
<dbReference type="GO" id="GO:0000287">
    <property type="term" value="F:magnesium ion binding"/>
    <property type="evidence" value="ECO:0007669"/>
    <property type="project" value="InterPro"/>
</dbReference>
<dbReference type="InterPro" id="IPR006169">
    <property type="entry name" value="GTP1_OBG_dom"/>
</dbReference>
<evidence type="ECO:0000256" key="1">
    <source>
        <dbReference type="ARBA" id="ARBA00001946"/>
    </source>
</evidence>
<comment type="similarity">
    <text evidence="2 9">Belongs to the TRAFAC class OBG-HflX-like GTPase superfamily. OBG GTPase family.</text>
</comment>
<keyword evidence="5 9" id="KW-0547">Nucleotide-binding</keyword>
<dbReference type="NCBIfam" id="TIGR00231">
    <property type="entry name" value="small_GTP"/>
    <property type="match status" value="1"/>
</dbReference>
<dbReference type="PRINTS" id="PR00326">
    <property type="entry name" value="GTP1OBG"/>
</dbReference>
<evidence type="ECO:0000256" key="3">
    <source>
        <dbReference type="ARBA" id="ARBA00022490"/>
    </source>
</evidence>
<feature type="domain" description="OBG-type G" evidence="10">
    <location>
        <begin position="159"/>
        <end position="329"/>
    </location>
</feature>
<dbReference type="GO" id="GO:0003924">
    <property type="term" value="F:GTPase activity"/>
    <property type="evidence" value="ECO:0007669"/>
    <property type="project" value="UniProtKB-UniRule"/>
</dbReference>
<dbReference type="InterPro" id="IPR006073">
    <property type="entry name" value="GTP-bd"/>
</dbReference>